<evidence type="ECO:0000259" key="4">
    <source>
        <dbReference type="Pfam" id="PF02770"/>
    </source>
</evidence>
<dbReference type="InterPro" id="IPR013786">
    <property type="entry name" value="AcylCoA_DH/ox_N"/>
</dbReference>
<organism evidence="7 8">
    <name type="scientific">Paraburkholderia acidicola</name>
    <dbReference type="NCBI Taxonomy" id="1912599"/>
    <lineage>
        <taxon>Bacteria</taxon>
        <taxon>Pseudomonadati</taxon>
        <taxon>Pseudomonadota</taxon>
        <taxon>Betaproteobacteria</taxon>
        <taxon>Burkholderiales</taxon>
        <taxon>Burkholderiaceae</taxon>
        <taxon>Paraburkholderia</taxon>
    </lineage>
</organism>
<dbReference type="Gene3D" id="1.10.540.10">
    <property type="entry name" value="Acyl-CoA dehydrogenase/oxidase, N-terminal domain"/>
    <property type="match status" value="1"/>
</dbReference>
<evidence type="ECO:0000259" key="5">
    <source>
        <dbReference type="Pfam" id="PF02771"/>
    </source>
</evidence>
<reference evidence="7 8" key="1">
    <citation type="submission" date="2017-01" db="EMBL/GenBank/DDBJ databases">
        <title>Whole-Genome Shotgun Sequencing of Two beta-Proteobacterial Species in Search of the Bulgecin Biosynthetic Cluster.</title>
        <authorList>
            <person name="Horsman M.E."/>
            <person name="Marous D.R."/>
            <person name="Li R."/>
            <person name="Oliver R.A."/>
            <person name="Byun B."/>
            <person name="Emrich S.J."/>
            <person name="Boggess B."/>
            <person name="Townsend C.A."/>
            <person name="Mobashery S."/>
        </authorList>
    </citation>
    <scope>NUCLEOTIDE SEQUENCE [LARGE SCALE GENOMIC DNA]</scope>
    <source>
        <strain evidence="7 8">ATCC 31363</strain>
    </source>
</reference>
<dbReference type="PIRSF" id="PIRSF016578">
    <property type="entry name" value="HsaA"/>
    <property type="match status" value="1"/>
</dbReference>
<dbReference type="GO" id="GO:0005737">
    <property type="term" value="C:cytoplasm"/>
    <property type="evidence" value="ECO:0007669"/>
    <property type="project" value="TreeGrafter"/>
</dbReference>
<gene>
    <name evidence="7" type="ORF">BWP39_25195</name>
</gene>
<dbReference type="Gene3D" id="2.40.110.10">
    <property type="entry name" value="Butyryl-CoA Dehydrogenase, subunit A, domain 2"/>
    <property type="match status" value="1"/>
</dbReference>
<dbReference type="InterPro" id="IPR046373">
    <property type="entry name" value="Acyl-CoA_Oxase/DH_mid-dom_sf"/>
</dbReference>
<comment type="caution">
    <text evidence="7">The sequence shown here is derived from an EMBL/GenBank/DDBJ whole genome shotgun (WGS) entry which is preliminary data.</text>
</comment>
<sequence>MAELDPTALSQPAQADTQHTARVIADDADAIAAAHALAQRLAKEAAVRDRERRLPHEEIEWFSQSGLWAITVPKAYGGAGVSFVTLTEVVKIIAAADPSLGQLPQNHYGLVDVISLTGTDEQKRYFFGEILSGKRFGNGFSEKGTKHVLDLKTRVRRDGDDYVVDGTKFYSTGALFAHYVPVLGLDDDRKGWLAYIPKGTPGLIVIDDWTGFGQRTTASGTVVLDSVRVPASNVFPAHRVSDFPTLNGPISQIIQAAIDAGIAHAAIEDTLTFVRTRSRPWIDSGVERAADDPLTVREIGHLHIQLHAADALLERAARTLDAIAAQPEVSEDDVARASVAVGEAKVLTTEIALLASEKLFELAGTQSTLSEHNLDRHWRNARTHTLHDPVRWKYHLVGNYYLNGVKPARHPWN</sequence>
<feature type="domain" description="Acyl-CoA oxidase/dehydrogenase middle" evidence="4">
    <location>
        <begin position="146"/>
        <end position="227"/>
    </location>
</feature>
<dbReference type="Pfam" id="PF02770">
    <property type="entry name" value="Acyl-CoA_dh_M"/>
    <property type="match status" value="1"/>
</dbReference>
<dbReference type="InterPro" id="IPR006091">
    <property type="entry name" value="Acyl-CoA_Oxase/DH_mid-dom"/>
</dbReference>
<evidence type="ECO:0000256" key="2">
    <source>
        <dbReference type="ARBA" id="ARBA00023002"/>
    </source>
</evidence>
<dbReference type="OrthoDB" id="6502068at2"/>
<dbReference type="InterPro" id="IPR050741">
    <property type="entry name" value="Acyl-CoA_dehydrogenase"/>
</dbReference>
<dbReference type="InterPro" id="IPR013107">
    <property type="entry name" value="Acyl-CoA_DH_C"/>
</dbReference>
<dbReference type="InterPro" id="IPR036250">
    <property type="entry name" value="AcylCo_DH-like_C"/>
</dbReference>
<evidence type="ECO:0000256" key="3">
    <source>
        <dbReference type="ARBA" id="ARBA00049661"/>
    </source>
</evidence>
<dbReference type="PANTHER" id="PTHR48083:SF19">
    <property type="entry name" value="FLAVIN-DEPENDENT MONOOXYGENASE, OXYGENASE SUBUNIT HSAA"/>
    <property type="match status" value="1"/>
</dbReference>
<evidence type="ECO:0000256" key="1">
    <source>
        <dbReference type="ARBA" id="ARBA00022630"/>
    </source>
</evidence>
<dbReference type="EMBL" id="MTZV01000006">
    <property type="protein sequence ID" value="PCE22983.1"/>
    <property type="molecule type" value="Genomic_DNA"/>
</dbReference>
<dbReference type="SUPFAM" id="SSF56645">
    <property type="entry name" value="Acyl-CoA dehydrogenase NM domain-like"/>
    <property type="match status" value="1"/>
</dbReference>
<dbReference type="GO" id="GO:0050660">
    <property type="term" value="F:flavin adenine dinucleotide binding"/>
    <property type="evidence" value="ECO:0007669"/>
    <property type="project" value="InterPro"/>
</dbReference>
<dbReference type="CDD" id="cd01163">
    <property type="entry name" value="DszC"/>
    <property type="match status" value="1"/>
</dbReference>
<dbReference type="InterPro" id="IPR023922">
    <property type="entry name" value="S04_starv_induced_SfnB"/>
</dbReference>
<dbReference type="GO" id="GO:0016712">
    <property type="term" value="F:oxidoreductase activity, acting on paired donors, with incorporation or reduction of molecular oxygen, reduced flavin or flavoprotein as one donor, and incorporation of one atom of oxygen"/>
    <property type="evidence" value="ECO:0007669"/>
    <property type="project" value="TreeGrafter"/>
</dbReference>
<accession>A0A2A4EMT7</accession>
<keyword evidence="1" id="KW-0285">Flavoprotein</keyword>
<dbReference type="GO" id="GO:0033539">
    <property type="term" value="P:fatty acid beta-oxidation using acyl-CoA dehydrogenase"/>
    <property type="evidence" value="ECO:0007669"/>
    <property type="project" value="TreeGrafter"/>
</dbReference>
<dbReference type="Proteomes" id="UP000218022">
    <property type="component" value="Unassembled WGS sequence"/>
</dbReference>
<name>A0A2A4EMT7_9BURK</name>
<dbReference type="PANTHER" id="PTHR48083">
    <property type="entry name" value="MEDIUM-CHAIN SPECIFIC ACYL-COA DEHYDROGENASE, MITOCHONDRIAL-RELATED"/>
    <property type="match status" value="1"/>
</dbReference>
<dbReference type="InterPro" id="IPR037069">
    <property type="entry name" value="AcylCoA_DH/ox_N_sf"/>
</dbReference>
<protein>
    <submittedName>
        <fullName evidence="7">SfnB family sulfur acquisition oxidoreductase</fullName>
    </submittedName>
</protein>
<proteinExistence type="inferred from homology"/>
<dbReference type="RefSeq" id="WP_096724981.1">
    <property type="nucleotide sequence ID" value="NZ_MTZV01000006.1"/>
</dbReference>
<feature type="domain" description="Acyl-CoA dehydrogenase/oxidase N-terminal" evidence="5">
    <location>
        <begin position="35"/>
        <end position="134"/>
    </location>
</feature>
<evidence type="ECO:0000313" key="7">
    <source>
        <dbReference type="EMBL" id="PCE22983.1"/>
    </source>
</evidence>
<dbReference type="GO" id="GO:0003995">
    <property type="term" value="F:acyl-CoA dehydrogenase activity"/>
    <property type="evidence" value="ECO:0007669"/>
    <property type="project" value="TreeGrafter"/>
</dbReference>
<dbReference type="InterPro" id="IPR009100">
    <property type="entry name" value="AcylCoA_DH/oxidase_NM_dom_sf"/>
</dbReference>
<dbReference type="Gene3D" id="1.20.140.10">
    <property type="entry name" value="Butyryl-CoA Dehydrogenase, subunit A, domain 3"/>
    <property type="match status" value="1"/>
</dbReference>
<dbReference type="SUPFAM" id="SSF47203">
    <property type="entry name" value="Acyl-CoA dehydrogenase C-terminal domain-like"/>
    <property type="match status" value="1"/>
</dbReference>
<comment type="similarity">
    <text evidence="3">Belongs to the HpaH/HsaA monooxygenase family.</text>
</comment>
<evidence type="ECO:0000313" key="8">
    <source>
        <dbReference type="Proteomes" id="UP000218022"/>
    </source>
</evidence>
<dbReference type="NCBIfam" id="TIGR04022">
    <property type="entry name" value="sulfur_SfnB"/>
    <property type="match status" value="1"/>
</dbReference>
<dbReference type="AlphaFoldDB" id="A0A2A4EMT7"/>
<dbReference type="Pfam" id="PF02771">
    <property type="entry name" value="Acyl-CoA_dh_N"/>
    <property type="match status" value="1"/>
</dbReference>
<dbReference type="Pfam" id="PF08028">
    <property type="entry name" value="Acyl-CoA_dh_2"/>
    <property type="match status" value="1"/>
</dbReference>
<feature type="domain" description="Acyl-CoA dehydrogenase C-terminal" evidence="6">
    <location>
        <begin position="254"/>
        <end position="388"/>
    </location>
</feature>
<evidence type="ECO:0000259" key="6">
    <source>
        <dbReference type="Pfam" id="PF08028"/>
    </source>
</evidence>
<keyword evidence="2" id="KW-0560">Oxidoreductase</keyword>